<evidence type="ECO:0000256" key="1">
    <source>
        <dbReference type="ARBA" id="ARBA00008635"/>
    </source>
</evidence>
<accession>A0ABU6GRA3</accession>
<dbReference type="EMBL" id="JARLKZ010000014">
    <property type="protein sequence ID" value="MEC0241918.1"/>
    <property type="molecule type" value="Genomic_DNA"/>
</dbReference>
<sequence length="161" mass="18778">MHMMFKYNWAVREDWFKWCEGVDEADLLQKRIGGVGGILHTLFHIIDVEWSWVRVLQGKSDFNESFDQYRSIQQVRDLEAAFRPEVEAFVLDWSDSLENVEFRDISPDGRETLDTWGEVMRHMIAHEIHHIGQLSVWSREIGKQPVSANLIGRGLASFSKS</sequence>
<name>A0ABU6GRA3_9BACL</name>
<protein>
    <submittedName>
        <fullName evidence="3">DinB family protein</fullName>
    </submittedName>
</protein>
<dbReference type="InterPro" id="IPR007837">
    <property type="entry name" value="DinB"/>
</dbReference>
<keyword evidence="4" id="KW-1185">Reference proteome</keyword>
<dbReference type="Proteomes" id="UP001344632">
    <property type="component" value="Unassembled WGS sequence"/>
</dbReference>
<reference evidence="3 4" key="1">
    <citation type="submission" date="2023-03" db="EMBL/GenBank/DDBJ databases">
        <title>Bacillus Genome Sequencing.</title>
        <authorList>
            <person name="Dunlap C."/>
        </authorList>
    </citation>
    <scope>NUCLEOTIDE SEQUENCE [LARGE SCALE GENOMIC DNA]</scope>
    <source>
        <strain evidence="3 4">BD-525</strain>
    </source>
</reference>
<keyword evidence="2" id="KW-0479">Metal-binding</keyword>
<comment type="caution">
    <text evidence="3">The sequence shown here is derived from an EMBL/GenBank/DDBJ whole genome shotgun (WGS) entry which is preliminary data.</text>
</comment>
<dbReference type="Pfam" id="PF05163">
    <property type="entry name" value="DinB"/>
    <property type="match status" value="1"/>
</dbReference>
<dbReference type="InterPro" id="IPR034660">
    <property type="entry name" value="DinB/YfiT-like"/>
</dbReference>
<proteinExistence type="inferred from homology"/>
<gene>
    <name evidence="3" type="ORF">P4H66_19055</name>
</gene>
<evidence type="ECO:0000313" key="4">
    <source>
        <dbReference type="Proteomes" id="UP001344632"/>
    </source>
</evidence>
<evidence type="ECO:0000256" key="2">
    <source>
        <dbReference type="ARBA" id="ARBA00022723"/>
    </source>
</evidence>
<dbReference type="Gene3D" id="1.20.120.450">
    <property type="entry name" value="dinb family like domain"/>
    <property type="match status" value="1"/>
</dbReference>
<comment type="similarity">
    <text evidence="1">Belongs to the DinB family.</text>
</comment>
<dbReference type="SUPFAM" id="SSF109854">
    <property type="entry name" value="DinB/YfiT-like putative metalloenzymes"/>
    <property type="match status" value="1"/>
</dbReference>
<evidence type="ECO:0000313" key="3">
    <source>
        <dbReference type="EMBL" id="MEC0241918.1"/>
    </source>
</evidence>
<dbReference type="PANTHER" id="PTHR37302">
    <property type="entry name" value="SLR1116 PROTEIN"/>
    <property type="match status" value="1"/>
</dbReference>
<dbReference type="RefSeq" id="WP_326089585.1">
    <property type="nucleotide sequence ID" value="NZ_JARLKZ010000014.1"/>
</dbReference>
<organism evidence="3 4">
    <name type="scientific">Paenibacillus dokdonensis</name>
    <dbReference type="NCBI Taxonomy" id="2567944"/>
    <lineage>
        <taxon>Bacteria</taxon>
        <taxon>Bacillati</taxon>
        <taxon>Bacillota</taxon>
        <taxon>Bacilli</taxon>
        <taxon>Bacillales</taxon>
        <taxon>Paenibacillaceae</taxon>
        <taxon>Paenibacillus</taxon>
    </lineage>
</organism>
<dbReference type="PANTHER" id="PTHR37302:SF3">
    <property type="entry name" value="DAMAGE-INDUCIBLE PROTEIN DINB"/>
    <property type="match status" value="1"/>
</dbReference>